<gene>
    <name evidence="2" type="primary">20208722</name>
    <name evidence="1" type="ORF">HELRODRAFT_182807</name>
</gene>
<evidence type="ECO:0000313" key="2">
    <source>
        <dbReference type="EnsemblMetazoa" id="HelroP182807"/>
    </source>
</evidence>
<dbReference type="AlphaFoldDB" id="T1FIS3"/>
<reference evidence="3" key="1">
    <citation type="submission" date="2012-12" db="EMBL/GenBank/DDBJ databases">
        <authorList>
            <person name="Hellsten U."/>
            <person name="Grimwood J."/>
            <person name="Chapman J.A."/>
            <person name="Shapiro H."/>
            <person name="Aerts A."/>
            <person name="Otillar R.P."/>
            <person name="Terry A.Y."/>
            <person name="Boore J.L."/>
            <person name="Simakov O."/>
            <person name="Marletaz F."/>
            <person name="Cho S.-J."/>
            <person name="Edsinger-Gonzales E."/>
            <person name="Havlak P."/>
            <person name="Kuo D.-H."/>
            <person name="Larsson T."/>
            <person name="Lv J."/>
            <person name="Arendt D."/>
            <person name="Savage R."/>
            <person name="Osoegawa K."/>
            <person name="de Jong P."/>
            <person name="Lindberg D.R."/>
            <person name="Seaver E.C."/>
            <person name="Weisblat D.A."/>
            <person name="Putnam N.H."/>
            <person name="Grigoriev I.V."/>
            <person name="Rokhsar D.S."/>
        </authorList>
    </citation>
    <scope>NUCLEOTIDE SEQUENCE</scope>
</reference>
<protein>
    <submittedName>
        <fullName evidence="1 2">Uncharacterized protein</fullName>
    </submittedName>
</protein>
<keyword evidence="3" id="KW-1185">Reference proteome</keyword>
<reference evidence="1 3" key="2">
    <citation type="journal article" date="2013" name="Nature">
        <title>Insights into bilaterian evolution from three spiralian genomes.</title>
        <authorList>
            <person name="Simakov O."/>
            <person name="Marletaz F."/>
            <person name="Cho S.J."/>
            <person name="Edsinger-Gonzales E."/>
            <person name="Havlak P."/>
            <person name="Hellsten U."/>
            <person name="Kuo D.H."/>
            <person name="Larsson T."/>
            <person name="Lv J."/>
            <person name="Arendt D."/>
            <person name="Savage R."/>
            <person name="Osoegawa K."/>
            <person name="de Jong P."/>
            <person name="Grimwood J."/>
            <person name="Chapman J.A."/>
            <person name="Shapiro H."/>
            <person name="Aerts A."/>
            <person name="Otillar R.P."/>
            <person name="Terry A.Y."/>
            <person name="Boore J.L."/>
            <person name="Grigoriev I.V."/>
            <person name="Lindberg D.R."/>
            <person name="Seaver E.C."/>
            <person name="Weisblat D.A."/>
            <person name="Putnam N.H."/>
            <person name="Rokhsar D.S."/>
        </authorList>
    </citation>
    <scope>NUCLEOTIDE SEQUENCE</scope>
</reference>
<sequence length="262" mass="29649">MDEVNKGITSVRKTIEVVNDVKERENNVVLFNFPEDETVVKDRDNVTGFLISLSDNALKKEEIVEINRQGSRLDSATSPRPIIVKFINTAVKSLIMKKLFEIKLLDANMKSVKRIGRPVEDYKISETCIKSYLNLGLLNIRSIRSKYDAVYELLSNGMDVFVLNETWYSSSNDLTVRLSKPEEFDYVDCVRPLDPGALVWLEMLRIGSVASDMIRTVFRVDKDGVATRLVCRGRCREAGLVMASVMGEFMVIGTGDEDYTLD</sequence>
<dbReference type="InParanoid" id="T1FIS3"/>
<dbReference type="PANTHER" id="PTHR37445:SF3">
    <property type="entry name" value="ZINC FINGER PHD-TYPE DOMAIN-CONTAINING PROTEIN"/>
    <property type="match status" value="1"/>
</dbReference>
<dbReference type="KEGG" id="hro:HELRODRAFT_182807"/>
<evidence type="ECO:0000313" key="1">
    <source>
        <dbReference type="EMBL" id="ESN90113.1"/>
    </source>
</evidence>
<organism evidence="2 3">
    <name type="scientific">Helobdella robusta</name>
    <name type="common">Californian leech</name>
    <dbReference type="NCBI Taxonomy" id="6412"/>
    <lineage>
        <taxon>Eukaryota</taxon>
        <taxon>Metazoa</taxon>
        <taxon>Spiralia</taxon>
        <taxon>Lophotrochozoa</taxon>
        <taxon>Annelida</taxon>
        <taxon>Clitellata</taxon>
        <taxon>Hirudinea</taxon>
        <taxon>Rhynchobdellida</taxon>
        <taxon>Glossiphoniidae</taxon>
        <taxon>Helobdella</taxon>
    </lineage>
</organism>
<accession>T1FIS3</accession>
<dbReference type="HOGENOM" id="CLU_1062760_0_0_1"/>
<dbReference type="EMBL" id="AMQM01008420">
    <property type="status" value="NOT_ANNOTATED_CDS"/>
    <property type="molecule type" value="Genomic_DNA"/>
</dbReference>
<dbReference type="CTD" id="20208722"/>
<dbReference type="EMBL" id="KB097773">
    <property type="protein sequence ID" value="ESN90113.1"/>
    <property type="molecule type" value="Genomic_DNA"/>
</dbReference>
<dbReference type="Proteomes" id="UP000015101">
    <property type="component" value="Unassembled WGS sequence"/>
</dbReference>
<proteinExistence type="predicted"/>
<reference evidence="2" key="3">
    <citation type="submission" date="2015-06" db="UniProtKB">
        <authorList>
            <consortium name="EnsemblMetazoa"/>
        </authorList>
    </citation>
    <scope>IDENTIFICATION</scope>
</reference>
<dbReference type="OrthoDB" id="5988992at2759"/>
<dbReference type="Gene3D" id="3.30.70.1820">
    <property type="entry name" value="L1 transposable element, RRM domain"/>
    <property type="match status" value="1"/>
</dbReference>
<evidence type="ECO:0000313" key="3">
    <source>
        <dbReference type="Proteomes" id="UP000015101"/>
    </source>
</evidence>
<dbReference type="EnsemblMetazoa" id="HelroT182807">
    <property type="protein sequence ID" value="HelroP182807"/>
    <property type="gene ID" value="HelroG182807"/>
</dbReference>
<dbReference type="PANTHER" id="PTHR37445">
    <property type="entry name" value="PROTEIN CBG24663"/>
    <property type="match status" value="1"/>
</dbReference>
<name>T1FIS3_HELRO</name>
<dbReference type="GeneID" id="20208722"/>
<dbReference type="RefSeq" id="XP_009031783.1">
    <property type="nucleotide sequence ID" value="XM_009033535.1"/>
</dbReference>